<evidence type="ECO:0000313" key="2">
    <source>
        <dbReference type="EnsemblPlants" id="Bo2g134820.1"/>
    </source>
</evidence>
<feature type="region of interest" description="Disordered" evidence="1">
    <location>
        <begin position="1"/>
        <end position="33"/>
    </location>
</feature>
<organism evidence="2 3">
    <name type="scientific">Brassica oleracea var. oleracea</name>
    <dbReference type="NCBI Taxonomy" id="109376"/>
    <lineage>
        <taxon>Eukaryota</taxon>
        <taxon>Viridiplantae</taxon>
        <taxon>Streptophyta</taxon>
        <taxon>Embryophyta</taxon>
        <taxon>Tracheophyta</taxon>
        <taxon>Spermatophyta</taxon>
        <taxon>Magnoliopsida</taxon>
        <taxon>eudicotyledons</taxon>
        <taxon>Gunneridae</taxon>
        <taxon>Pentapetalae</taxon>
        <taxon>rosids</taxon>
        <taxon>malvids</taxon>
        <taxon>Brassicales</taxon>
        <taxon>Brassicaceae</taxon>
        <taxon>Brassiceae</taxon>
        <taxon>Brassica</taxon>
    </lineage>
</organism>
<keyword evidence="3" id="KW-1185">Reference proteome</keyword>
<feature type="compositionally biased region" description="Basic residues" evidence="1">
    <location>
        <begin position="10"/>
        <end position="26"/>
    </location>
</feature>
<evidence type="ECO:0000313" key="3">
    <source>
        <dbReference type="Proteomes" id="UP000032141"/>
    </source>
</evidence>
<reference evidence="2" key="2">
    <citation type="submission" date="2015-03" db="UniProtKB">
        <authorList>
            <consortium name="EnsemblPlants"/>
        </authorList>
    </citation>
    <scope>IDENTIFICATION</scope>
</reference>
<name>A0A0D3AVD2_BRAOL</name>
<dbReference type="HOGENOM" id="CLU_1463251_0_0_1"/>
<proteinExistence type="predicted"/>
<accession>A0A0D3AVD2</accession>
<reference evidence="2 3" key="1">
    <citation type="journal article" date="2014" name="Genome Biol.">
        <title>Transcriptome and methylome profiling reveals relics of genome dominance in the mesopolyploid Brassica oleracea.</title>
        <authorList>
            <person name="Parkin I.A."/>
            <person name="Koh C."/>
            <person name="Tang H."/>
            <person name="Robinson S.J."/>
            <person name="Kagale S."/>
            <person name="Clarke W.E."/>
            <person name="Town C.D."/>
            <person name="Nixon J."/>
            <person name="Krishnakumar V."/>
            <person name="Bidwell S.L."/>
            <person name="Denoeud F."/>
            <person name="Belcram H."/>
            <person name="Links M.G."/>
            <person name="Just J."/>
            <person name="Clarke C."/>
            <person name="Bender T."/>
            <person name="Huebert T."/>
            <person name="Mason A.S."/>
            <person name="Pires J.C."/>
            <person name="Barker G."/>
            <person name="Moore J."/>
            <person name="Walley P.G."/>
            <person name="Manoli S."/>
            <person name="Batley J."/>
            <person name="Edwards D."/>
            <person name="Nelson M.N."/>
            <person name="Wang X."/>
            <person name="Paterson A.H."/>
            <person name="King G."/>
            <person name="Bancroft I."/>
            <person name="Chalhoub B."/>
            <person name="Sharpe A.G."/>
        </authorList>
    </citation>
    <scope>NUCLEOTIDE SEQUENCE</scope>
    <source>
        <strain evidence="2 3">cv. TO1000</strain>
    </source>
</reference>
<dbReference type="EnsemblPlants" id="Bo2g134820.1">
    <property type="protein sequence ID" value="Bo2g134820.1"/>
    <property type="gene ID" value="Bo2g134820"/>
</dbReference>
<dbReference type="AlphaFoldDB" id="A0A0D3AVD2"/>
<dbReference type="Proteomes" id="UP000032141">
    <property type="component" value="Chromosome C2"/>
</dbReference>
<evidence type="ECO:0000256" key="1">
    <source>
        <dbReference type="SAM" id="MobiDB-lite"/>
    </source>
</evidence>
<dbReference type="Gramene" id="Bo2g134820.1">
    <property type="protein sequence ID" value="Bo2g134820.1"/>
    <property type="gene ID" value="Bo2g134820"/>
</dbReference>
<sequence length="185" mass="21117">MPSHALMTRAKSRGRSRASPSHHHLHQREPSHLIPPESSPWYHRLVTCRHVRCVVVTYRIREMESISREGERAFEVEAPCSSPPPVVDLYRRESLVTIDGAHIVKVQDPLTLPQAVTAKGSETFGLAMLLVRACGAETFVPWTLLEKAGVQRQTVLATLRVLFVHVRVKFPQWEFYYSSETDEHE</sequence>
<protein>
    <submittedName>
        <fullName evidence="2">Uncharacterized protein</fullName>
    </submittedName>
</protein>